<keyword evidence="6" id="KW-1185">Reference proteome</keyword>
<keyword evidence="1" id="KW-0805">Transcription regulation</keyword>
<dbReference type="InterPro" id="IPR011051">
    <property type="entry name" value="RmlC_Cupin_sf"/>
</dbReference>
<evidence type="ECO:0000259" key="4">
    <source>
        <dbReference type="PROSITE" id="PS01124"/>
    </source>
</evidence>
<sequence length="310" mass="33256">MDSLSALVASMGLRGQVDLLCRFAGAWSVPQPQAPPGQVPYHVVLAGAGVLEVGRLRRPFVAGDLVLFPRGAAHTMRHADGATMKFAEVRRPLGRLVEVASEAPLSDFDVLCGTFELGQHHALLLEALPEVVHLRTHGRNDYAGLHALMHTMRHESLQASPGGDAVIAHLSAALFTVVVRTLMDEGDLRQGLLALLMDARVAPALAAVIAAPAEPWTLERLAGVSRMSRASFARHFAELSPVTPMDVVTALRMDLAARLLRETPRSIEMIGEACGYTSRAAFGQAFKRVHGTSPAAFRRQAGETMSATKV</sequence>
<dbReference type="RefSeq" id="WP_140654839.1">
    <property type="nucleotide sequence ID" value="NZ_RCZB01000001.1"/>
</dbReference>
<gene>
    <name evidence="5" type="ORF">EAH88_16445</name>
</gene>
<dbReference type="EMBL" id="RCZO01000011">
    <property type="protein sequence ID" value="TPG04959.1"/>
    <property type="molecule type" value="Genomic_DNA"/>
</dbReference>
<evidence type="ECO:0000256" key="2">
    <source>
        <dbReference type="ARBA" id="ARBA00023125"/>
    </source>
</evidence>
<reference evidence="5 6" key="1">
    <citation type="journal article" date="2019" name="Environ. Microbiol.">
        <title>Species interactions and distinct microbial communities in high Arctic permafrost affected cryosols are associated with the CH4 and CO2 gas fluxes.</title>
        <authorList>
            <person name="Altshuler I."/>
            <person name="Hamel J."/>
            <person name="Turney S."/>
            <person name="Magnuson E."/>
            <person name="Levesque R."/>
            <person name="Greer C."/>
            <person name="Whyte L.G."/>
        </authorList>
    </citation>
    <scope>NUCLEOTIDE SEQUENCE [LARGE SCALE GENOMIC DNA]</scope>
    <source>
        <strain evidence="5 6">S13Y</strain>
    </source>
</reference>
<evidence type="ECO:0000313" key="5">
    <source>
        <dbReference type="EMBL" id="TPG04959.1"/>
    </source>
</evidence>
<dbReference type="InterPro" id="IPR014710">
    <property type="entry name" value="RmlC-like_jellyroll"/>
</dbReference>
<keyword evidence="2" id="KW-0238">DNA-binding</keyword>
<name>A0A502BYL8_9GAMM</name>
<dbReference type="OrthoDB" id="9783876at2"/>
<proteinExistence type="predicted"/>
<dbReference type="GO" id="GO:0003700">
    <property type="term" value="F:DNA-binding transcription factor activity"/>
    <property type="evidence" value="ECO:0007669"/>
    <property type="project" value="InterPro"/>
</dbReference>
<accession>A0A502BYL8</accession>
<dbReference type="InterPro" id="IPR009057">
    <property type="entry name" value="Homeodomain-like_sf"/>
</dbReference>
<dbReference type="Gene3D" id="2.60.120.10">
    <property type="entry name" value="Jelly Rolls"/>
    <property type="match status" value="1"/>
</dbReference>
<dbReference type="SMART" id="SM00342">
    <property type="entry name" value="HTH_ARAC"/>
    <property type="match status" value="1"/>
</dbReference>
<comment type="caution">
    <text evidence="5">The sequence shown here is derived from an EMBL/GenBank/DDBJ whole genome shotgun (WGS) entry which is preliminary data.</text>
</comment>
<keyword evidence="3" id="KW-0804">Transcription</keyword>
<dbReference type="Proteomes" id="UP000319486">
    <property type="component" value="Unassembled WGS sequence"/>
</dbReference>
<dbReference type="AlphaFoldDB" id="A0A502BYL8"/>
<dbReference type="GO" id="GO:0043565">
    <property type="term" value="F:sequence-specific DNA binding"/>
    <property type="evidence" value="ECO:0007669"/>
    <property type="project" value="InterPro"/>
</dbReference>
<dbReference type="SUPFAM" id="SSF51182">
    <property type="entry name" value="RmlC-like cupins"/>
    <property type="match status" value="1"/>
</dbReference>
<dbReference type="PANTHER" id="PTHR46796:SF7">
    <property type="entry name" value="ARAC FAMILY TRANSCRIPTIONAL REGULATOR"/>
    <property type="match status" value="1"/>
</dbReference>
<dbReference type="InterPro" id="IPR018062">
    <property type="entry name" value="HTH_AraC-typ_CS"/>
</dbReference>
<dbReference type="Gene3D" id="1.10.10.60">
    <property type="entry name" value="Homeodomain-like"/>
    <property type="match status" value="2"/>
</dbReference>
<evidence type="ECO:0000256" key="3">
    <source>
        <dbReference type="ARBA" id="ARBA00023163"/>
    </source>
</evidence>
<dbReference type="PROSITE" id="PS01124">
    <property type="entry name" value="HTH_ARAC_FAMILY_2"/>
    <property type="match status" value="1"/>
</dbReference>
<dbReference type="InterPro" id="IPR050204">
    <property type="entry name" value="AraC_XylS_family_regulators"/>
</dbReference>
<evidence type="ECO:0000256" key="1">
    <source>
        <dbReference type="ARBA" id="ARBA00023015"/>
    </source>
</evidence>
<protein>
    <submittedName>
        <fullName evidence="5">AraC family transcriptional regulator</fullName>
    </submittedName>
</protein>
<dbReference type="SUPFAM" id="SSF46689">
    <property type="entry name" value="Homeodomain-like"/>
    <property type="match status" value="1"/>
</dbReference>
<organism evidence="5 6">
    <name type="scientific">Rhodanobacter glycinis</name>
    <dbReference type="NCBI Taxonomy" id="582702"/>
    <lineage>
        <taxon>Bacteria</taxon>
        <taxon>Pseudomonadati</taxon>
        <taxon>Pseudomonadota</taxon>
        <taxon>Gammaproteobacteria</taxon>
        <taxon>Lysobacterales</taxon>
        <taxon>Rhodanobacteraceae</taxon>
        <taxon>Rhodanobacter</taxon>
    </lineage>
</organism>
<dbReference type="InterPro" id="IPR032783">
    <property type="entry name" value="AraC_lig"/>
</dbReference>
<dbReference type="InterPro" id="IPR018060">
    <property type="entry name" value="HTH_AraC"/>
</dbReference>
<dbReference type="PROSITE" id="PS00041">
    <property type="entry name" value="HTH_ARAC_FAMILY_1"/>
    <property type="match status" value="1"/>
</dbReference>
<feature type="domain" description="HTH araC/xylS-type" evidence="4">
    <location>
        <begin position="199"/>
        <end position="300"/>
    </location>
</feature>
<dbReference type="Pfam" id="PF12833">
    <property type="entry name" value="HTH_18"/>
    <property type="match status" value="1"/>
</dbReference>
<dbReference type="Pfam" id="PF12852">
    <property type="entry name" value="Cupin_6"/>
    <property type="match status" value="1"/>
</dbReference>
<dbReference type="PANTHER" id="PTHR46796">
    <property type="entry name" value="HTH-TYPE TRANSCRIPTIONAL ACTIVATOR RHAS-RELATED"/>
    <property type="match status" value="1"/>
</dbReference>
<evidence type="ECO:0000313" key="6">
    <source>
        <dbReference type="Proteomes" id="UP000319486"/>
    </source>
</evidence>